<dbReference type="InterPro" id="IPR011701">
    <property type="entry name" value="MFS"/>
</dbReference>
<feature type="domain" description="Major facilitator superfamily (MFS) profile" evidence="6">
    <location>
        <begin position="58"/>
        <end position="484"/>
    </location>
</feature>
<keyword evidence="2 5" id="KW-0812">Transmembrane</keyword>
<keyword evidence="3 5" id="KW-1133">Transmembrane helix</keyword>
<dbReference type="AlphaFoldDB" id="A0A4U6XF21"/>
<evidence type="ECO:0000313" key="7">
    <source>
        <dbReference type="EMBL" id="TKW54458.1"/>
    </source>
</evidence>
<protein>
    <submittedName>
        <fullName evidence="7">Putative transporter</fullName>
    </submittedName>
</protein>
<evidence type="ECO:0000256" key="5">
    <source>
        <dbReference type="SAM" id="Phobius"/>
    </source>
</evidence>
<feature type="transmembrane region" description="Helical" evidence="5">
    <location>
        <begin position="438"/>
        <end position="456"/>
    </location>
</feature>
<keyword evidence="8" id="KW-1185">Reference proteome</keyword>
<feature type="transmembrane region" description="Helical" evidence="5">
    <location>
        <begin position="124"/>
        <end position="143"/>
    </location>
</feature>
<feature type="transmembrane region" description="Helical" evidence="5">
    <location>
        <begin position="329"/>
        <end position="353"/>
    </location>
</feature>
<name>A0A4U6XF21_9PEZI</name>
<dbReference type="Pfam" id="PF07690">
    <property type="entry name" value="MFS_1"/>
    <property type="match status" value="1"/>
</dbReference>
<proteinExistence type="predicted"/>
<dbReference type="OrthoDB" id="6770063at2759"/>
<organism evidence="7 8">
    <name type="scientific">Colletotrichum tanaceti</name>
    <dbReference type="NCBI Taxonomy" id="1306861"/>
    <lineage>
        <taxon>Eukaryota</taxon>
        <taxon>Fungi</taxon>
        <taxon>Dikarya</taxon>
        <taxon>Ascomycota</taxon>
        <taxon>Pezizomycotina</taxon>
        <taxon>Sordariomycetes</taxon>
        <taxon>Hypocreomycetidae</taxon>
        <taxon>Glomerellales</taxon>
        <taxon>Glomerellaceae</taxon>
        <taxon>Colletotrichum</taxon>
        <taxon>Colletotrichum destructivum species complex</taxon>
    </lineage>
</organism>
<evidence type="ECO:0000256" key="3">
    <source>
        <dbReference type="ARBA" id="ARBA00022989"/>
    </source>
</evidence>
<keyword evidence="4 5" id="KW-0472">Membrane</keyword>
<sequence length="493" mass="53666">MATRTDPAEVEMAAVPRPPRATSTAAAAKDGDPFLVEFARPYDAENPLDWPAGRKWMVTDVLSATGFNRIMVSTIMAPALTNIAVELDMTATEAAMAMSIYLLATALGPLVIGPLSEIYGRQVVLHASSAWFLVWNVLCGFATTKGTLIAARFLAGFGASAIYALGGGVLGDIWRPEQRGRSMGVYLLIPLLGAAVGPIIGGFIAARTTWRWMFWSTSIFQVAMIFVSLFSFPESYGALVLRRRAARLRKETGEARYRTVGERLDADRSAPGVVGRALTRPLRLLLFHPIIQVTAVLSGFNYGILYVTLSTFSDLWKGQYGQSVEVSGLHYIACSLGELVGSQVGGPMMDFVYRRRQQPTPESRAMLMFFGIVPAWAGVLAYGWMAQYRLHWLLVDAGVVVMMFGMQLSSMPASAYVIDAYGEHTSSAMAATQFVKSLTAFLFPLFAPSMYGALGYGWANSVMALAGLAISLPLPVFLWRYGARLRARASSTY</sequence>
<dbReference type="GO" id="GO:0016020">
    <property type="term" value="C:membrane"/>
    <property type="evidence" value="ECO:0007669"/>
    <property type="project" value="UniProtKB-SubCell"/>
</dbReference>
<evidence type="ECO:0000256" key="4">
    <source>
        <dbReference type="ARBA" id="ARBA00023136"/>
    </source>
</evidence>
<dbReference type="InterPro" id="IPR036259">
    <property type="entry name" value="MFS_trans_sf"/>
</dbReference>
<accession>A0A4U6XF21</accession>
<feature type="transmembrane region" description="Helical" evidence="5">
    <location>
        <begin position="94"/>
        <end position="112"/>
    </location>
</feature>
<dbReference type="PROSITE" id="PS50850">
    <property type="entry name" value="MFS"/>
    <property type="match status" value="1"/>
</dbReference>
<feature type="transmembrane region" description="Helical" evidence="5">
    <location>
        <begin position="218"/>
        <end position="241"/>
    </location>
</feature>
<reference evidence="7 8" key="1">
    <citation type="journal article" date="2019" name="PLoS ONE">
        <title>Comparative genome analysis indicates high evolutionary potential of pathogenicity genes in Colletotrichum tanaceti.</title>
        <authorList>
            <person name="Lelwala R.V."/>
            <person name="Korhonen P.K."/>
            <person name="Young N.D."/>
            <person name="Scott J.B."/>
            <person name="Ades P.A."/>
            <person name="Gasser R.B."/>
            <person name="Taylor P.W.J."/>
        </authorList>
    </citation>
    <scope>NUCLEOTIDE SEQUENCE [LARGE SCALE GENOMIC DNA]</scope>
    <source>
        <strain evidence="7">BRIP57314</strain>
    </source>
</reference>
<dbReference type="SUPFAM" id="SSF103473">
    <property type="entry name" value="MFS general substrate transporter"/>
    <property type="match status" value="1"/>
</dbReference>
<evidence type="ECO:0000259" key="6">
    <source>
        <dbReference type="PROSITE" id="PS50850"/>
    </source>
</evidence>
<dbReference type="STRING" id="1306861.A0A4U6XF21"/>
<feature type="transmembrane region" description="Helical" evidence="5">
    <location>
        <begin position="462"/>
        <end position="481"/>
    </location>
</feature>
<feature type="transmembrane region" description="Helical" evidence="5">
    <location>
        <begin position="365"/>
        <end position="385"/>
    </location>
</feature>
<evidence type="ECO:0000313" key="8">
    <source>
        <dbReference type="Proteomes" id="UP000310108"/>
    </source>
</evidence>
<dbReference type="Proteomes" id="UP000310108">
    <property type="component" value="Unassembled WGS sequence"/>
</dbReference>
<comment type="caution">
    <text evidence="7">The sequence shown here is derived from an EMBL/GenBank/DDBJ whole genome shotgun (WGS) entry which is preliminary data.</text>
</comment>
<feature type="transmembrane region" description="Helical" evidence="5">
    <location>
        <begin position="285"/>
        <end position="309"/>
    </location>
</feature>
<feature type="transmembrane region" description="Helical" evidence="5">
    <location>
        <begin position="183"/>
        <end position="206"/>
    </location>
</feature>
<comment type="subcellular location">
    <subcellularLocation>
        <location evidence="1">Membrane</location>
        <topology evidence="1">Multi-pass membrane protein</topology>
    </subcellularLocation>
</comment>
<dbReference type="InterPro" id="IPR020846">
    <property type="entry name" value="MFS_dom"/>
</dbReference>
<evidence type="ECO:0000256" key="2">
    <source>
        <dbReference type="ARBA" id="ARBA00022692"/>
    </source>
</evidence>
<dbReference type="GO" id="GO:0022857">
    <property type="term" value="F:transmembrane transporter activity"/>
    <property type="evidence" value="ECO:0007669"/>
    <property type="project" value="InterPro"/>
</dbReference>
<feature type="transmembrane region" description="Helical" evidence="5">
    <location>
        <begin position="149"/>
        <end position="171"/>
    </location>
</feature>
<dbReference type="PANTHER" id="PTHR23502:SF60">
    <property type="entry name" value="MAJOR FACILITATOR SUPERFAMILY (MFS) PROFILE DOMAIN-CONTAINING PROTEIN-RELATED"/>
    <property type="match status" value="1"/>
</dbReference>
<dbReference type="PANTHER" id="PTHR23502">
    <property type="entry name" value="MAJOR FACILITATOR SUPERFAMILY"/>
    <property type="match status" value="1"/>
</dbReference>
<evidence type="ECO:0000256" key="1">
    <source>
        <dbReference type="ARBA" id="ARBA00004141"/>
    </source>
</evidence>
<dbReference type="EMBL" id="PJEX01000136">
    <property type="protein sequence ID" value="TKW54458.1"/>
    <property type="molecule type" value="Genomic_DNA"/>
</dbReference>
<dbReference type="Gene3D" id="1.20.1250.20">
    <property type="entry name" value="MFS general substrate transporter like domains"/>
    <property type="match status" value="1"/>
</dbReference>
<gene>
    <name evidence="7" type="ORF">CTA1_10766</name>
</gene>
<feature type="transmembrane region" description="Helical" evidence="5">
    <location>
        <begin position="397"/>
        <end position="418"/>
    </location>
</feature>